<reference evidence="3" key="1">
    <citation type="journal article" date="2016" name="Int. J. Mol. Sci.">
        <title>Comparative genomics of the extreme acidophile Acidithiobacillus thiooxidans reveals intraspecific divergence and niche adaptation.</title>
        <authorList>
            <person name="Zhang X."/>
            <person name="Feng X."/>
            <person name="Tao J."/>
            <person name="Ma L."/>
            <person name="Xiao Y."/>
            <person name="Liang Y."/>
            <person name="Liu X."/>
            <person name="Yin H."/>
        </authorList>
    </citation>
    <scope>NUCLEOTIDE SEQUENCE [LARGE SCALE GENOMIC DNA]</scope>
    <source>
        <strain evidence="3">DXS-W</strain>
    </source>
</reference>
<dbReference type="InterPro" id="IPR009739">
    <property type="entry name" value="LprI-like_N"/>
</dbReference>
<protein>
    <recommendedName>
        <fullName evidence="2">Lysozyme inhibitor LprI-like N-terminal domain-containing protein</fullName>
    </recommendedName>
</protein>
<dbReference type="EMBL" id="LWRY01000143">
    <property type="protein sequence ID" value="OCX71174.1"/>
    <property type="molecule type" value="Genomic_DNA"/>
</dbReference>
<name>A0A1C2J560_ACITH</name>
<dbReference type="OrthoDB" id="5957809at2"/>
<keyword evidence="4" id="KW-1185">Reference proteome</keyword>
<dbReference type="Gene3D" id="1.20.1270.180">
    <property type="match status" value="1"/>
</dbReference>
<evidence type="ECO:0000313" key="4">
    <source>
        <dbReference type="Proteomes" id="UP000095008"/>
    </source>
</evidence>
<organism evidence="3 4">
    <name type="scientific">Acidithiobacillus thiooxidans</name>
    <name type="common">Thiobacillus thiooxidans</name>
    <dbReference type="NCBI Taxonomy" id="930"/>
    <lineage>
        <taxon>Bacteria</taxon>
        <taxon>Pseudomonadati</taxon>
        <taxon>Pseudomonadota</taxon>
        <taxon>Acidithiobacillia</taxon>
        <taxon>Acidithiobacillales</taxon>
        <taxon>Acidithiobacillaceae</taxon>
        <taxon>Acidithiobacillus</taxon>
    </lineage>
</organism>
<keyword evidence="1" id="KW-0732">Signal</keyword>
<sequence length="241" mass="26331">MYLSPLFLNTPSRFATLLILSTAPLASPAEAQADLPAAQCSRAATPTEGAICANQELRALDTELAEAYHHALSATNKDSNERQMLIAEQRQWLTMRDACKVNVGCLAAAYRERLAQLRPGAILEISPLALPQFLAVLPDAVIQLTSRSPSCIFCTDQDRRTFAEVATHLPAQVAIARVEWTPWEFFPEEVQPLFIDGSGWGIPMIAVIHKGKVVKNISGYQNDTAALFKAIASSLGIRYPL</sequence>
<dbReference type="InterPro" id="IPR052755">
    <property type="entry name" value="Lysozyme_Inhibitor_LprI"/>
</dbReference>
<dbReference type="RefSeq" id="WP_065974338.1">
    <property type="nucleotide sequence ID" value="NZ_LWRY01000143.1"/>
</dbReference>
<dbReference type="PANTHER" id="PTHR37549:SF1">
    <property type="entry name" value="LIPOPROTEIN LPRI"/>
    <property type="match status" value="1"/>
</dbReference>
<dbReference type="Proteomes" id="UP000095008">
    <property type="component" value="Unassembled WGS sequence"/>
</dbReference>
<evidence type="ECO:0000313" key="3">
    <source>
        <dbReference type="EMBL" id="OCX71174.1"/>
    </source>
</evidence>
<dbReference type="PANTHER" id="PTHR37549">
    <property type="entry name" value="LIPOPROTEIN LPRI"/>
    <property type="match status" value="1"/>
</dbReference>
<feature type="signal peptide" evidence="1">
    <location>
        <begin position="1"/>
        <end position="33"/>
    </location>
</feature>
<comment type="caution">
    <text evidence="3">The sequence shown here is derived from an EMBL/GenBank/DDBJ whole genome shotgun (WGS) entry which is preliminary data.</text>
</comment>
<evidence type="ECO:0000256" key="1">
    <source>
        <dbReference type="SAM" id="SignalP"/>
    </source>
</evidence>
<gene>
    <name evidence="3" type="ORF">A6M23_12380</name>
</gene>
<feature type="chain" id="PRO_5009838073" description="Lysozyme inhibitor LprI-like N-terminal domain-containing protein" evidence="1">
    <location>
        <begin position="34"/>
        <end position="241"/>
    </location>
</feature>
<evidence type="ECO:0000259" key="2">
    <source>
        <dbReference type="Pfam" id="PF07007"/>
    </source>
</evidence>
<dbReference type="Pfam" id="PF07007">
    <property type="entry name" value="LprI"/>
    <property type="match status" value="1"/>
</dbReference>
<accession>A0A1C2J560</accession>
<feature type="domain" description="Lysozyme inhibitor LprI-like N-terminal" evidence="2">
    <location>
        <begin position="40"/>
        <end position="117"/>
    </location>
</feature>
<dbReference type="GO" id="GO:0005576">
    <property type="term" value="C:extracellular region"/>
    <property type="evidence" value="ECO:0007669"/>
    <property type="project" value="TreeGrafter"/>
</dbReference>
<proteinExistence type="predicted"/>
<dbReference type="AlphaFoldDB" id="A0A1C2J560"/>